<proteinExistence type="predicted"/>
<evidence type="ECO:0000256" key="3">
    <source>
        <dbReference type="ARBA" id="ARBA00023004"/>
    </source>
</evidence>
<keyword evidence="1 4" id="KW-0349">Heme</keyword>
<dbReference type="AlphaFoldDB" id="C7CBQ2"/>
<evidence type="ECO:0000313" key="6">
    <source>
        <dbReference type="EMBL" id="CAX22423.1"/>
    </source>
</evidence>
<keyword evidence="3 4" id="KW-0408">Iron</keyword>
<keyword evidence="2 4" id="KW-0479">Metal-binding</keyword>
<evidence type="ECO:0000259" key="5">
    <source>
        <dbReference type="PROSITE" id="PS51007"/>
    </source>
</evidence>
<dbReference type="InterPro" id="IPR036909">
    <property type="entry name" value="Cyt_c-like_dom_sf"/>
</dbReference>
<name>C7CBQ2_METED</name>
<organism evidence="6 7">
    <name type="scientific">Methylorubrum extorquens (strain DSM 6343 / CIP 106787 / DM4)</name>
    <name type="common">Methylobacterium extorquens</name>
    <dbReference type="NCBI Taxonomy" id="661410"/>
    <lineage>
        <taxon>Bacteria</taxon>
        <taxon>Pseudomonadati</taxon>
        <taxon>Pseudomonadota</taxon>
        <taxon>Alphaproteobacteria</taxon>
        <taxon>Hyphomicrobiales</taxon>
        <taxon>Methylobacteriaceae</taxon>
        <taxon>Methylorubrum</taxon>
    </lineage>
</organism>
<gene>
    <name evidence="6" type="ORF">METD_I0787</name>
</gene>
<accession>C7CBQ2</accession>
<dbReference type="SUPFAM" id="SSF46626">
    <property type="entry name" value="Cytochrome c"/>
    <property type="match status" value="1"/>
</dbReference>
<dbReference type="GO" id="GO:0046872">
    <property type="term" value="F:metal ion binding"/>
    <property type="evidence" value="ECO:0007669"/>
    <property type="project" value="UniProtKB-KW"/>
</dbReference>
<dbReference type="Gene3D" id="1.10.760.10">
    <property type="entry name" value="Cytochrome c-like domain"/>
    <property type="match status" value="1"/>
</dbReference>
<evidence type="ECO:0000256" key="4">
    <source>
        <dbReference type="PROSITE-ProRule" id="PRU00433"/>
    </source>
</evidence>
<dbReference type="Proteomes" id="UP000008070">
    <property type="component" value="Chromosome"/>
</dbReference>
<dbReference type="GO" id="GO:0020037">
    <property type="term" value="F:heme binding"/>
    <property type="evidence" value="ECO:0007669"/>
    <property type="project" value="InterPro"/>
</dbReference>
<dbReference type="Pfam" id="PF00034">
    <property type="entry name" value="Cytochrom_C"/>
    <property type="match status" value="1"/>
</dbReference>
<evidence type="ECO:0000256" key="2">
    <source>
        <dbReference type="ARBA" id="ARBA00022723"/>
    </source>
</evidence>
<dbReference type="GO" id="GO:0009055">
    <property type="term" value="F:electron transfer activity"/>
    <property type="evidence" value="ECO:0007669"/>
    <property type="project" value="InterPro"/>
</dbReference>
<feature type="domain" description="Cytochrome c" evidence="5">
    <location>
        <begin position="67"/>
        <end position="154"/>
    </location>
</feature>
<dbReference type="InterPro" id="IPR009056">
    <property type="entry name" value="Cyt_c-like_dom"/>
</dbReference>
<dbReference type="PROSITE" id="PS51257">
    <property type="entry name" value="PROKAR_LIPOPROTEIN"/>
    <property type="match status" value="1"/>
</dbReference>
<evidence type="ECO:0000256" key="1">
    <source>
        <dbReference type="ARBA" id="ARBA00022617"/>
    </source>
</evidence>
<dbReference type="EMBL" id="FP103042">
    <property type="protein sequence ID" value="CAX22423.1"/>
    <property type="molecule type" value="Genomic_DNA"/>
</dbReference>
<dbReference type="PANTHER" id="PTHR35008">
    <property type="entry name" value="BLL4482 PROTEIN-RELATED"/>
    <property type="match status" value="1"/>
</dbReference>
<reference evidence="7" key="1">
    <citation type="journal article" date="2009" name="PLoS ONE">
        <title>Methylobacterium genome sequences: a reference blueprint to investigate microbial metabolism of C1 compounds from natural and industrial sources.</title>
        <authorList>
            <person name="Vuilleumier S."/>
            <person name="Chistoserdova L."/>
            <person name="Lee M.-C."/>
            <person name="Bringel F."/>
            <person name="Lajus A."/>
            <person name="Zhou Y."/>
            <person name="Gourion B."/>
            <person name="Barbe V."/>
            <person name="Chang J."/>
            <person name="Cruveiller S."/>
            <person name="Dossat C."/>
            <person name="Gillett W."/>
            <person name="Gruffaz C."/>
            <person name="Haugen E."/>
            <person name="Hourcade E."/>
            <person name="Levy R."/>
            <person name="Mangenot S."/>
            <person name="Muller E."/>
            <person name="Nadalig T."/>
            <person name="Pagni M."/>
            <person name="Penny C."/>
            <person name="Peyraud R."/>
            <person name="Robinson D.G."/>
            <person name="Roche D."/>
            <person name="Rouy Z."/>
            <person name="Saenampechek C."/>
            <person name="Salvignol G."/>
            <person name="Vallenet D."/>
            <person name="Wu Z."/>
            <person name="Marx C.J."/>
            <person name="Vorholt J.A."/>
            <person name="Olson M.V."/>
            <person name="Kaul R."/>
            <person name="Weissenbach J."/>
            <person name="Medigue C."/>
            <person name="Lidstrom M.E."/>
        </authorList>
    </citation>
    <scope>NUCLEOTIDE SEQUENCE [LARGE SCALE GENOMIC DNA]</scope>
    <source>
        <strain evidence="7">DSM 6343 / CIP 106787 / DM4</strain>
    </source>
</reference>
<protein>
    <submittedName>
        <fullName evidence="6">Sulfite dehydrogenase cytochrome subunit SoxD</fullName>
    </submittedName>
</protein>
<evidence type="ECO:0000313" key="7">
    <source>
        <dbReference type="Proteomes" id="UP000008070"/>
    </source>
</evidence>
<dbReference type="PROSITE" id="PS51007">
    <property type="entry name" value="CYTC"/>
    <property type="match status" value="1"/>
</dbReference>
<dbReference type="InterPro" id="IPR051459">
    <property type="entry name" value="Cytochrome_c-type_DH"/>
</dbReference>
<dbReference type="HOGENOM" id="CLU_052974_1_1_5"/>
<dbReference type="KEGG" id="mdi:METDI0787"/>
<sequence>MLPTARCRMAMFERRRLLTIAIPLTLFGACAHAEGRYGFGRAPTDGEIAGWNIDIDRDGRKLPSGHGSVEQGRALFKAQCASCHGARGEGGIGDRLAGGQGSLASPKPVKTVGSFWPYAPTLFDYIHRAMPMNAPQSLSPDEVYAVVAYVLNLNGLVPDDAAMDARTLPAVRMPNRDGFVPDPRPDTR</sequence>
<dbReference type="PANTHER" id="PTHR35008:SF8">
    <property type="entry name" value="ALCOHOL DEHYDROGENASE CYTOCHROME C SUBUNIT"/>
    <property type="match status" value="1"/>
</dbReference>